<evidence type="ECO:0000313" key="2">
    <source>
        <dbReference type="Proteomes" id="UP000182508"/>
    </source>
</evidence>
<sequence length="99" mass="11550">MNKKTNLRKHISKILIMLTVIFSITMGYTQKAHADHYSAWVIISTSGVKEKKIVYNGAKQLIQLYQEVKYRRTYTDNAGRTSYQYKTEIRKLGLKSPYS</sequence>
<protein>
    <submittedName>
        <fullName evidence="1">Uncharacterized protein</fullName>
    </submittedName>
</protein>
<accession>A0A1G6DU49</accession>
<name>A0A1G6DU49_9STRE</name>
<keyword evidence="2" id="KW-1185">Reference proteome</keyword>
<organism evidence="1 2">
    <name type="scientific">Streptococcus henryi</name>
    <dbReference type="NCBI Taxonomy" id="439219"/>
    <lineage>
        <taxon>Bacteria</taxon>
        <taxon>Bacillati</taxon>
        <taxon>Bacillota</taxon>
        <taxon>Bacilli</taxon>
        <taxon>Lactobacillales</taxon>
        <taxon>Streptococcaceae</taxon>
        <taxon>Streptococcus</taxon>
    </lineage>
</organism>
<dbReference type="EMBL" id="FMXP01000057">
    <property type="protein sequence ID" value="SDB48640.1"/>
    <property type="molecule type" value="Genomic_DNA"/>
</dbReference>
<reference evidence="1 2" key="1">
    <citation type="submission" date="2016-10" db="EMBL/GenBank/DDBJ databases">
        <authorList>
            <person name="de Groot N.N."/>
        </authorList>
    </citation>
    <scope>NUCLEOTIDE SEQUENCE [LARGE SCALE GENOMIC DNA]</scope>
    <source>
        <strain evidence="1 2">A-4</strain>
    </source>
</reference>
<dbReference type="Proteomes" id="UP000182508">
    <property type="component" value="Unassembled WGS sequence"/>
</dbReference>
<gene>
    <name evidence="1" type="ORF">SAMN02910293_02415</name>
</gene>
<evidence type="ECO:0000313" key="1">
    <source>
        <dbReference type="EMBL" id="SDB48640.1"/>
    </source>
</evidence>
<proteinExistence type="predicted"/>
<dbReference type="AlphaFoldDB" id="A0A1G6DU49"/>